<sequence>MPSCLEPATAGDDVACRSVVTVPKPRMPGIRNNPDAGLVNGHVTPLAVHVIRNRVQGLAAGAGGR</sequence>
<name>A0ABT9TN96_PAENI</name>
<evidence type="ECO:0000313" key="1">
    <source>
        <dbReference type="EMBL" id="MDQ0102358.1"/>
    </source>
</evidence>
<accession>A0ABT9TN96</accession>
<keyword evidence="2" id="KW-1185">Reference proteome</keyword>
<organism evidence="1 2">
    <name type="scientific">Paenarthrobacter nicotinovorans</name>
    <name type="common">Arthrobacter nicotinovorans</name>
    <dbReference type="NCBI Taxonomy" id="29320"/>
    <lineage>
        <taxon>Bacteria</taxon>
        <taxon>Bacillati</taxon>
        <taxon>Actinomycetota</taxon>
        <taxon>Actinomycetes</taxon>
        <taxon>Micrococcales</taxon>
        <taxon>Micrococcaceae</taxon>
        <taxon>Paenarthrobacter</taxon>
    </lineage>
</organism>
<dbReference type="Proteomes" id="UP001244563">
    <property type="component" value="Unassembled WGS sequence"/>
</dbReference>
<dbReference type="EMBL" id="JAUSSW010000004">
    <property type="protein sequence ID" value="MDQ0102358.1"/>
    <property type="molecule type" value="Genomic_DNA"/>
</dbReference>
<protein>
    <submittedName>
        <fullName evidence="1">Uncharacterized protein</fullName>
    </submittedName>
</protein>
<reference evidence="1 2" key="1">
    <citation type="submission" date="2023-07" db="EMBL/GenBank/DDBJ databases">
        <title>Sorghum-associated microbial communities from plants grown in Nebraska, USA.</title>
        <authorList>
            <person name="Schachtman D."/>
        </authorList>
    </citation>
    <scope>NUCLEOTIDE SEQUENCE [LARGE SCALE GENOMIC DNA]</scope>
    <source>
        <strain evidence="1 2">CC523</strain>
    </source>
</reference>
<proteinExistence type="predicted"/>
<gene>
    <name evidence="1" type="ORF">J2T10_002004</name>
</gene>
<comment type="caution">
    <text evidence="1">The sequence shown here is derived from an EMBL/GenBank/DDBJ whole genome shotgun (WGS) entry which is preliminary data.</text>
</comment>
<evidence type="ECO:0000313" key="2">
    <source>
        <dbReference type="Proteomes" id="UP001244563"/>
    </source>
</evidence>